<dbReference type="InterPro" id="IPR020097">
    <property type="entry name" value="PsdUridine_synth_TruA_a/b_dom"/>
</dbReference>
<dbReference type="Gene3D" id="3.30.70.660">
    <property type="entry name" value="Pseudouridine synthase I, catalytic domain, C-terminal subdomain"/>
    <property type="match status" value="1"/>
</dbReference>
<dbReference type="Gene3D" id="3.30.70.580">
    <property type="entry name" value="Pseudouridine synthase I, catalytic domain, N-terminal subdomain"/>
    <property type="match status" value="1"/>
</dbReference>
<dbReference type="GO" id="GO:0003723">
    <property type="term" value="F:RNA binding"/>
    <property type="evidence" value="ECO:0007669"/>
    <property type="project" value="InterPro"/>
</dbReference>
<feature type="active site" description="Nucleophile" evidence="4 5">
    <location>
        <position position="57"/>
    </location>
</feature>
<dbReference type="SUPFAM" id="SSF55120">
    <property type="entry name" value="Pseudouridine synthase"/>
    <property type="match status" value="1"/>
</dbReference>
<evidence type="ECO:0000313" key="9">
    <source>
        <dbReference type="EMBL" id="TQL66114.1"/>
    </source>
</evidence>
<dbReference type="GO" id="GO:0160147">
    <property type="term" value="F:tRNA pseudouridine(38-40) synthase activity"/>
    <property type="evidence" value="ECO:0007669"/>
    <property type="project" value="UniProtKB-EC"/>
</dbReference>
<dbReference type="InterPro" id="IPR020094">
    <property type="entry name" value="TruA/RsuA/RluB/E/F_N"/>
</dbReference>
<evidence type="ECO:0000256" key="4">
    <source>
        <dbReference type="HAMAP-Rule" id="MF_00171"/>
    </source>
</evidence>
<reference evidence="9 10" key="1">
    <citation type="submission" date="2019-06" db="EMBL/GenBank/DDBJ databases">
        <title>Sequencing the genomes of 1000 actinobacteria strains.</title>
        <authorList>
            <person name="Klenk H.-P."/>
        </authorList>
    </citation>
    <scope>NUCLEOTIDE SEQUENCE [LARGE SCALE GENOMIC DNA]</scope>
    <source>
        <strain evidence="9 10">DSM 24083</strain>
    </source>
</reference>
<dbReference type="AlphaFoldDB" id="A0A543A0N0"/>
<dbReference type="Pfam" id="PF01416">
    <property type="entry name" value="PseudoU_synth_1"/>
    <property type="match status" value="1"/>
</dbReference>
<proteinExistence type="inferred from homology"/>
<comment type="similarity">
    <text evidence="1 4 7">Belongs to the tRNA pseudouridine synthase TruA family.</text>
</comment>
<sequence>MHNQSMHRIRVDLAYDGTGFHGWARQPGLPTVQATIEDGLFTIFRQPVATTVAGRTDAGVHAANQVIHFDIPTELWAQLPGHHPSRPAEAALVSKLNGVLAKESGAIRIRSARVAPKGFDARFSPISRRYRYLVALGEPDPLTRHFTYHHRKPLVVDRMVEEIDGLTGLHDFRAFCKPRPGATTIRTLQEFRIDQDEAVFTIHLTADAFCHHMVRALVGALLRVGDGAREPGWLRNRLANPVRDSNMVIAPAHGLILDRVTYPEDDQVAQRAIQTRAKRDPRMLTCD</sequence>
<evidence type="ECO:0000256" key="7">
    <source>
        <dbReference type="RuleBase" id="RU003792"/>
    </source>
</evidence>
<dbReference type="RefSeq" id="WP_141868295.1">
    <property type="nucleotide sequence ID" value="NZ_BAABAN010000017.1"/>
</dbReference>
<comment type="function">
    <text evidence="4">Formation of pseudouridine at positions 38, 39 and 40 in the anticodon stem and loop of transfer RNAs.</text>
</comment>
<dbReference type="NCBIfam" id="TIGR00071">
    <property type="entry name" value="hisT_truA"/>
    <property type="match status" value="1"/>
</dbReference>
<dbReference type="GO" id="GO:0031119">
    <property type="term" value="P:tRNA pseudouridine synthesis"/>
    <property type="evidence" value="ECO:0007669"/>
    <property type="project" value="UniProtKB-UniRule"/>
</dbReference>
<dbReference type="OrthoDB" id="9811823at2"/>
<evidence type="ECO:0000256" key="2">
    <source>
        <dbReference type="ARBA" id="ARBA00022694"/>
    </source>
</evidence>
<dbReference type="EMBL" id="VFOU01000004">
    <property type="protein sequence ID" value="TQL66114.1"/>
    <property type="molecule type" value="Genomic_DNA"/>
</dbReference>
<dbReference type="InterPro" id="IPR020095">
    <property type="entry name" value="PsdUridine_synth_TruA_C"/>
</dbReference>
<evidence type="ECO:0000259" key="8">
    <source>
        <dbReference type="Pfam" id="PF01416"/>
    </source>
</evidence>
<keyword evidence="2 4" id="KW-0819">tRNA processing</keyword>
<comment type="caution">
    <text evidence="9">The sequence shown here is derived from an EMBL/GenBank/DDBJ whole genome shotgun (WGS) entry which is preliminary data.</text>
</comment>
<evidence type="ECO:0000313" key="10">
    <source>
        <dbReference type="Proteomes" id="UP000319746"/>
    </source>
</evidence>
<dbReference type="CDD" id="cd02570">
    <property type="entry name" value="PseudoU_synth_EcTruA"/>
    <property type="match status" value="1"/>
</dbReference>
<dbReference type="InterPro" id="IPR020103">
    <property type="entry name" value="PsdUridine_synth_cat_dom_sf"/>
</dbReference>
<evidence type="ECO:0000256" key="6">
    <source>
        <dbReference type="PIRSR" id="PIRSR001430-2"/>
    </source>
</evidence>
<evidence type="ECO:0000256" key="5">
    <source>
        <dbReference type="PIRSR" id="PIRSR001430-1"/>
    </source>
</evidence>
<comment type="catalytic activity">
    <reaction evidence="4 7">
        <text>uridine(38/39/40) in tRNA = pseudouridine(38/39/40) in tRNA</text>
        <dbReference type="Rhea" id="RHEA:22376"/>
        <dbReference type="Rhea" id="RHEA-COMP:10085"/>
        <dbReference type="Rhea" id="RHEA-COMP:10087"/>
        <dbReference type="ChEBI" id="CHEBI:65314"/>
        <dbReference type="ChEBI" id="CHEBI:65315"/>
        <dbReference type="EC" id="5.4.99.12"/>
    </reaction>
</comment>
<dbReference type="EC" id="5.4.99.12" evidence="4"/>
<name>A0A543A0N0_9MICC</name>
<protein>
    <recommendedName>
        <fullName evidence="4">tRNA pseudouridine synthase A</fullName>
        <ecNumber evidence="4">5.4.99.12</ecNumber>
    </recommendedName>
    <alternativeName>
        <fullName evidence="4">tRNA pseudouridine(38-40) synthase</fullName>
    </alternativeName>
    <alternativeName>
        <fullName evidence="4">tRNA pseudouridylate synthase I</fullName>
    </alternativeName>
    <alternativeName>
        <fullName evidence="4">tRNA-uridine isomerase I</fullName>
    </alternativeName>
</protein>
<dbReference type="PANTHER" id="PTHR11142:SF0">
    <property type="entry name" value="TRNA PSEUDOURIDINE SYNTHASE-LIKE 1"/>
    <property type="match status" value="1"/>
</dbReference>
<dbReference type="PIRSF" id="PIRSF001430">
    <property type="entry name" value="tRNA_psdUrid_synth"/>
    <property type="match status" value="1"/>
</dbReference>
<organism evidence="9 10">
    <name type="scientific">Enteractinococcus coprophilus</name>
    <dbReference type="NCBI Taxonomy" id="1027633"/>
    <lineage>
        <taxon>Bacteria</taxon>
        <taxon>Bacillati</taxon>
        <taxon>Actinomycetota</taxon>
        <taxon>Actinomycetes</taxon>
        <taxon>Micrococcales</taxon>
        <taxon>Micrococcaceae</taxon>
    </lineage>
</organism>
<dbReference type="InterPro" id="IPR001406">
    <property type="entry name" value="PsdUridine_synth_TruA"/>
</dbReference>
<keyword evidence="10" id="KW-1185">Reference proteome</keyword>
<evidence type="ECO:0000256" key="1">
    <source>
        <dbReference type="ARBA" id="ARBA00009375"/>
    </source>
</evidence>
<feature type="binding site" evidence="4 6">
    <location>
        <position position="130"/>
    </location>
    <ligand>
        <name>substrate</name>
    </ligand>
</feature>
<comment type="subunit">
    <text evidence="4">Homodimer.</text>
</comment>
<comment type="caution">
    <text evidence="4">Lacks conserved residue(s) required for the propagation of feature annotation.</text>
</comment>
<dbReference type="Proteomes" id="UP000319746">
    <property type="component" value="Unassembled WGS sequence"/>
</dbReference>
<evidence type="ECO:0000256" key="3">
    <source>
        <dbReference type="ARBA" id="ARBA00023235"/>
    </source>
</evidence>
<keyword evidence="3 4" id="KW-0413">Isomerase</keyword>
<feature type="domain" description="Pseudouridine synthase I TruA alpha/beta" evidence="8">
    <location>
        <begin position="166"/>
        <end position="263"/>
    </location>
</feature>
<dbReference type="HAMAP" id="MF_00171">
    <property type="entry name" value="TruA"/>
    <property type="match status" value="1"/>
</dbReference>
<gene>
    <name evidence="4" type="primary">truA</name>
    <name evidence="9" type="ORF">FB556_2593</name>
</gene>
<accession>A0A543A0N0</accession>
<dbReference type="PANTHER" id="PTHR11142">
    <property type="entry name" value="PSEUDOURIDYLATE SYNTHASE"/>
    <property type="match status" value="1"/>
</dbReference>